<keyword evidence="2" id="KW-0472">Membrane</keyword>
<feature type="transmembrane region" description="Helical" evidence="2">
    <location>
        <begin position="36"/>
        <end position="57"/>
    </location>
</feature>
<evidence type="ECO:0000313" key="3">
    <source>
        <dbReference type="Ensembl" id="ENSSSCP00030031826.1"/>
    </source>
</evidence>
<keyword evidence="2" id="KW-0812">Transmembrane</keyword>
<accession>A0A8D0X7R7</accession>
<sequence length="134" mass="14815">NSNSGTQTVFKNGDAAVITFFVNLQNHRNPFLSKGVFFIVYSFFLLLLCPFLLPIALNEAAKINGKTATEDTPPAKKIRRCQRQQVKREPVAGGKADNDRTEDKQESVKTLLLKGKAPVDPECTAKVGKVRDSH</sequence>
<dbReference type="Proteomes" id="UP000694570">
    <property type="component" value="Unplaced"/>
</dbReference>
<feature type="compositionally biased region" description="Basic and acidic residues" evidence="1">
    <location>
        <begin position="86"/>
        <end position="107"/>
    </location>
</feature>
<reference evidence="3" key="1">
    <citation type="submission" date="2025-08" db="UniProtKB">
        <authorList>
            <consortium name="Ensembl"/>
        </authorList>
    </citation>
    <scope>IDENTIFICATION</scope>
</reference>
<evidence type="ECO:0000256" key="1">
    <source>
        <dbReference type="SAM" id="MobiDB-lite"/>
    </source>
</evidence>
<dbReference type="AlphaFoldDB" id="A0A8D0X7R7"/>
<evidence type="ECO:0000313" key="4">
    <source>
        <dbReference type="Proteomes" id="UP000694570"/>
    </source>
</evidence>
<organism evidence="3 4">
    <name type="scientific">Sus scrofa</name>
    <name type="common">Pig</name>
    <dbReference type="NCBI Taxonomy" id="9823"/>
    <lineage>
        <taxon>Eukaryota</taxon>
        <taxon>Metazoa</taxon>
        <taxon>Chordata</taxon>
        <taxon>Craniata</taxon>
        <taxon>Vertebrata</taxon>
        <taxon>Euteleostomi</taxon>
        <taxon>Mammalia</taxon>
        <taxon>Eutheria</taxon>
        <taxon>Laurasiatheria</taxon>
        <taxon>Artiodactyla</taxon>
        <taxon>Suina</taxon>
        <taxon>Suidae</taxon>
        <taxon>Sus</taxon>
    </lineage>
</organism>
<protein>
    <submittedName>
        <fullName evidence="3">Uncharacterized protein</fullName>
    </submittedName>
</protein>
<feature type="region of interest" description="Disordered" evidence="1">
    <location>
        <begin position="66"/>
        <end position="113"/>
    </location>
</feature>
<dbReference type="Ensembl" id="ENSSSCT00030069770.1">
    <property type="protein sequence ID" value="ENSSSCP00030031826.1"/>
    <property type="gene ID" value="ENSSSCG00030050073.1"/>
</dbReference>
<evidence type="ECO:0000256" key="2">
    <source>
        <dbReference type="SAM" id="Phobius"/>
    </source>
</evidence>
<dbReference type="CDD" id="cd22252">
    <property type="entry name" value="PARP2_NTR"/>
    <property type="match status" value="1"/>
</dbReference>
<proteinExistence type="predicted"/>
<name>A0A8D0X7R7_PIG</name>
<keyword evidence="2" id="KW-1133">Transmembrane helix</keyword>